<dbReference type="AlphaFoldDB" id="A0AAW0AT14"/>
<dbReference type="Proteomes" id="UP001362999">
    <property type="component" value="Unassembled WGS sequence"/>
</dbReference>
<accession>A0AAW0AT14</accession>
<evidence type="ECO:0000313" key="3">
    <source>
        <dbReference type="Proteomes" id="UP001362999"/>
    </source>
</evidence>
<protein>
    <submittedName>
        <fullName evidence="2">Uncharacterized protein</fullName>
    </submittedName>
</protein>
<comment type="caution">
    <text evidence="2">The sequence shown here is derived from an EMBL/GenBank/DDBJ whole genome shotgun (WGS) entry which is preliminary data.</text>
</comment>
<proteinExistence type="predicted"/>
<evidence type="ECO:0000313" key="2">
    <source>
        <dbReference type="EMBL" id="KAK7016642.1"/>
    </source>
</evidence>
<keyword evidence="3" id="KW-1185">Reference proteome</keyword>
<name>A0AAW0AT14_9AGAR</name>
<sequence length="673" mass="74224">MCIMVVNLESTADRAGPADIATDLLITSAHRRVSLCGLPLPLLSTFDFAAYMTTPPEVPAPVGMNLAPKNARNLVIERSNETSLALTRAYQDAAASTAGVGTLDVGAPLLSHFTYTDEEKSLLVASKDVVESTGPLPVYMTIFIATERMKAARADMDEKAKREAERAAREAEKAKAARPIFGTQLMVNPRIVSAVATGETPIPDIFHVSLHHKIYFPLHWWSDKILRQAFDYPHSIPTTTITAVQTSSLIAPPSVMVVNVAKALRELGEEDEAQLTPGLWRQSARNLLNSFKLLCPPLDPANPSGPKYTHASEFEKHVLFFANLDCFEESMSIWSPVERKLRYELFRDGIFDHRLWEQRIGIAQSTHDYIRSLGMTPSSLPPATPASSPSKRALHDDQNPSATKQPRCTRGDEPRGAPPITREGSAARDRTPCCLICAGPHMAQDHSSTKATFQDGTDHFSRLLVETRDIRTIKPFRGQGSKSLCIGFNINKSCTVAHDADRVHACSLCGGDHPALARHPMCRRHISNPTPTTLTYPDLLPAVHLRPHPRGVNDFSSATRSTISPQPASAYPHVIRNLRYGFPLGRLPRLSSTVIIPNHPSALSERETVLEYLRTELEAGRMESPFSRSEMEMVCRGTFYASPLIVASHDEGPDLPPKKRVCRNLSKGDKILR</sequence>
<gene>
    <name evidence="2" type="ORF">R3P38DRAFT_3202887</name>
</gene>
<reference evidence="2 3" key="1">
    <citation type="journal article" date="2024" name="J Genomics">
        <title>Draft genome sequencing and assembly of Favolaschia claudopus CIRM-BRFM 2984 isolated from oak limbs.</title>
        <authorList>
            <person name="Navarro D."/>
            <person name="Drula E."/>
            <person name="Chaduli D."/>
            <person name="Cazenave R."/>
            <person name="Ahrendt S."/>
            <person name="Wang J."/>
            <person name="Lipzen A."/>
            <person name="Daum C."/>
            <person name="Barry K."/>
            <person name="Grigoriev I.V."/>
            <person name="Favel A."/>
            <person name="Rosso M.N."/>
            <person name="Martin F."/>
        </authorList>
    </citation>
    <scope>NUCLEOTIDE SEQUENCE [LARGE SCALE GENOMIC DNA]</scope>
    <source>
        <strain evidence="2 3">CIRM-BRFM 2984</strain>
    </source>
</reference>
<evidence type="ECO:0000256" key="1">
    <source>
        <dbReference type="SAM" id="MobiDB-lite"/>
    </source>
</evidence>
<organism evidence="2 3">
    <name type="scientific">Favolaschia claudopus</name>
    <dbReference type="NCBI Taxonomy" id="2862362"/>
    <lineage>
        <taxon>Eukaryota</taxon>
        <taxon>Fungi</taxon>
        <taxon>Dikarya</taxon>
        <taxon>Basidiomycota</taxon>
        <taxon>Agaricomycotina</taxon>
        <taxon>Agaricomycetes</taxon>
        <taxon>Agaricomycetidae</taxon>
        <taxon>Agaricales</taxon>
        <taxon>Marasmiineae</taxon>
        <taxon>Mycenaceae</taxon>
        <taxon>Favolaschia</taxon>
    </lineage>
</organism>
<dbReference type="EMBL" id="JAWWNJ010000050">
    <property type="protein sequence ID" value="KAK7016642.1"/>
    <property type="molecule type" value="Genomic_DNA"/>
</dbReference>
<feature type="region of interest" description="Disordered" evidence="1">
    <location>
        <begin position="373"/>
        <end position="427"/>
    </location>
</feature>